<feature type="transmembrane region" description="Helical" evidence="1">
    <location>
        <begin position="46"/>
        <end position="64"/>
    </location>
</feature>
<dbReference type="Pfam" id="PF13239">
    <property type="entry name" value="2TM"/>
    <property type="match status" value="1"/>
</dbReference>
<reference evidence="4" key="1">
    <citation type="submission" date="2020-05" db="EMBL/GenBank/DDBJ databases">
        <authorList>
            <person name="Chiriac C."/>
            <person name="Salcher M."/>
            <person name="Ghai R."/>
            <person name="Kavagutti S V."/>
        </authorList>
    </citation>
    <scope>NUCLEOTIDE SEQUENCE</scope>
</reference>
<dbReference type="EMBL" id="CAEZST010000006">
    <property type="protein sequence ID" value="CAB4544691.1"/>
    <property type="molecule type" value="Genomic_DNA"/>
</dbReference>
<name>A0A6J6DT42_9ZZZZ</name>
<dbReference type="EMBL" id="CAEZTO010000003">
    <property type="protein sequence ID" value="CAB4567291.1"/>
    <property type="molecule type" value="Genomic_DNA"/>
</dbReference>
<dbReference type="InterPro" id="IPR025698">
    <property type="entry name" value="2TM_dom"/>
</dbReference>
<keyword evidence="1" id="KW-0812">Transmembrane</keyword>
<evidence type="ECO:0000313" key="3">
    <source>
        <dbReference type="EMBL" id="CAB4544691.1"/>
    </source>
</evidence>
<proteinExistence type="predicted"/>
<protein>
    <submittedName>
        <fullName evidence="4">Unannotated protein</fullName>
    </submittedName>
</protein>
<keyword evidence="1" id="KW-1133">Transmembrane helix</keyword>
<evidence type="ECO:0000259" key="2">
    <source>
        <dbReference type="Pfam" id="PF13239"/>
    </source>
</evidence>
<accession>A0A6J6DT42</accession>
<gene>
    <name evidence="3" type="ORF">UFOPK1503_00525</name>
    <name evidence="4" type="ORF">UFOPK1693_00440</name>
</gene>
<feature type="domain" description="2TM" evidence="2">
    <location>
        <begin position="7"/>
        <end position="69"/>
    </location>
</feature>
<sequence length="91" mass="10498">MSDDVRQYAKKQLKKKQDFRQYMGVYALVSALVTVIWFFTTPEGPFWPFWVMFGMGIAAVATWMDAYGILAKKPITEADIDAEVERLKRKG</sequence>
<evidence type="ECO:0000313" key="4">
    <source>
        <dbReference type="EMBL" id="CAB4567291.1"/>
    </source>
</evidence>
<organism evidence="4">
    <name type="scientific">freshwater metagenome</name>
    <dbReference type="NCBI Taxonomy" id="449393"/>
    <lineage>
        <taxon>unclassified sequences</taxon>
        <taxon>metagenomes</taxon>
        <taxon>ecological metagenomes</taxon>
    </lineage>
</organism>
<dbReference type="AlphaFoldDB" id="A0A6J6DT42"/>
<keyword evidence="1" id="KW-0472">Membrane</keyword>
<evidence type="ECO:0000256" key="1">
    <source>
        <dbReference type="SAM" id="Phobius"/>
    </source>
</evidence>
<feature type="transmembrane region" description="Helical" evidence="1">
    <location>
        <begin position="21"/>
        <end position="40"/>
    </location>
</feature>